<reference evidence="2 3" key="1">
    <citation type="submission" date="2017-06" db="EMBL/GenBank/DDBJ databases">
        <title>Description of Rhodopirellula bahusiensis sp. nov.</title>
        <authorList>
            <person name="Kizina J."/>
            <person name="Harder J."/>
        </authorList>
    </citation>
    <scope>NUCLEOTIDE SEQUENCE [LARGE SCALE GENOMIC DNA]</scope>
    <source>
        <strain evidence="2 3">SWK21</strain>
    </source>
</reference>
<proteinExistence type="predicted"/>
<dbReference type="Gene3D" id="1.10.10.10">
    <property type="entry name" value="Winged helix-like DNA-binding domain superfamily/Winged helix DNA-binding domain"/>
    <property type="match status" value="1"/>
</dbReference>
<gene>
    <name evidence="2" type="ORF">CEE69_25670</name>
</gene>
<keyword evidence="3" id="KW-1185">Reference proteome</keyword>
<evidence type="ECO:0000313" key="3">
    <source>
        <dbReference type="Proteomes" id="UP000225740"/>
    </source>
</evidence>
<organism evidence="2 3">
    <name type="scientific">Rhodopirellula bahusiensis</name>
    <dbReference type="NCBI Taxonomy" id="2014065"/>
    <lineage>
        <taxon>Bacteria</taxon>
        <taxon>Pseudomonadati</taxon>
        <taxon>Planctomycetota</taxon>
        <taxon>Planctomycetia</taxon>
        <taxon>Pirellulales</taxon>
        <taxon>Pirellulaceae</taxon>
        <taxon>Rhodopirellula</taxon>
    </lineage>
</organism>
<evidence type="ECO:0000313" key="2">
    <source>
        <dbReference type="EMBL" id="PHQ32509.1"/>
    </source>
</evidence>
<dbReference type="Proteomes" id="UP000225740">
    <property type="component" value="Unassembled WGS sequence"/>
</dbReference>
<evidence type="ECO:0000259" key="1">
    <source>
        <dbReference type="Pfam" id="PF08279"/>
    </source>
</evidence>
<dbReference type="InterPro" id="IPR036388">
    <property type="entry name" value="WH-like_DNA-bd_sf"/>
</dbReference>
<sequence>MLAIAVSVVYHLLIDFRPQRKNDVSHYQRAIEIQQRLEAVLELVAAEQYSTPQIACEIDVSTATVSRCIDALRKQGHSIESVKIDGQWCYRLHGSSQKGSSKLAKAGKS</sequence>
<comment type="caution">
    <text evidence="2">The sequence shown here is derived from an EMBL/GenBank/DDBJ whole genome shotgun (WGS) entry which is preliminary data.</text>
</comment>
<dbReference type="AlphaFoldDB" id="A0A2G1W1D4"/>
<dbReference type="InterPro" id="IPR013196">
    <property type="entry name" value="HTH_11"/>
</dbReference>
<dbReference type="EMBL" id="NIZW01000026">
    <property type="protein sequence ID" value="PHQ32509.1"/>
    <property type="molecule type" value="Genomic_DNA"/>
</dbReference>
<feature type="domain" description="Helix-turn-helix type 11" evidence="1">
    <location>
        <begin position="36"/>
        <end position="83"/>
    </location>
</feature>
<accession>A0A2G1W1D4</accession>
<dbReference type="Pfam" id="PF08279">
    <property type="entry name" value="HTH_11"/>
    <property type="match status" value="1"/>
</dbReference>
<protein>
    <recommendedName>
        <fullName evidence="1">Helix-turn-helix type 11 domain-containing protein</fullName>
    </recommendedName>
</protein>
<name>A0A2G1W1D4_9BACT</name>